<evidence type="ECO:0000313" key="2">
    <source>
        <dbReference type="Proteomes" id="UP000077342"/>
    </source>
</evidence>
<protein>
    <submittedName>
        <fullName evidence="1">Uncharacterized protein</fullName>
    </submittedName>
</protein>
<comment type="caution">
    <text evidence="1">The sequence shown here is derived from an EMBL/GenBank/DDBJ whole genome shotgun (WGS) entry which is preliminary data.</text>
</comment>
<sequence>MATRESLLRWQSALDDMEQFGAMPSGQQLRQQLSNPQAQELVRPGGPLYGFFYGYITRFVTAPFHALWSTDHPTDPALLAALQPVADAITALSPHEEILPQWDNLSAVVHAARLSVDVESMSEPTVDTIIADILSSLRTTLLVSCVGQKGSIRLIAEEFIRHARSFAKSTIAPLKCYDVATNTFVDKESPTTLSLVGFKYFANRDDPPSDPSVESLPESPPAVAKQFAAQAIVDFYTDWEEHYRRELAIAHGCSPYDFQIDYFGDLNRMRQDYVHNRGVCSGSVHCRRLKWFSRGDLMIPTPQNYVELLAAFPIEELRQKPSPRTSGTDRVSIRASIPVIREFEQLAGQVRESKSDALNEALSDWIAGNTIAGE</sequence>
<name>A0A163SZI8_9MYCO</name>
<accession>A0A163SZI8</accession>
<keyword evidence="2" id="KW-1185">Reference proteome</keyword>
<dbReference type="EMBL" id="LWCI01000181">
    <property type="protein sequence ID" value="KZS54776.1"/>
    <property type="molecule type" value="Genomic_DNA"/>
</dbReference>
<proteinExistence type="predicted"/>
<gene>
    <name evidence="1" type="ORF">A4G28_04060</name>
</gene>
<evidence type="ECO:0000313" key="1">
    <source>
        <dbReference type="EMBL" id="KZS54776.1"/>
    </source>
</evidence>
<dbReference type="AlphaFoldDB" id="A0A163SZI8"/>
<reference evidence="2" key="1">
    <citation type="submission" date="2016-04" db="EMBL/GenBank/DDBJ databases">
        <authorList>
            <person name="Strapagiel D."/>
            <person name="Borowka P."/>
            <person name="Marciniak B."/>
            <person name="Bakula Z."/>
            <person name="Van Ingen J."/>
            <person name="Safianowska A."/>
            <person name="Dziadek J."/>
            <person name="Jagielski T."/>
        </authorList>
    </citation>
    <scope>NUCLEOTIDE SEQUENCE [LARGE SCALE GENOMIC DNA]</scope>
    <source>
        <strain evidence="2">1010001458</strain>
    </source>
</reference>
<dbReference type="RefSeq" id="WP_075513618.1">
    <property type="nucleotide sequence ID" value="NZ_CP089224.1"/>
</dbReference>
<dbReference type="Proteomes" id="UP000077342">
    <property type="component" value="Unassembled WGS sequence"/>
</dbReference>
<organism evidence="1 2">
    <name type="scientific">Mycobacterium ostraviense</name>
    <dbReference type="NCBI Taxonomy" id="2738409"/>
    <lineage>
        <taxon>Bacteria</taxon>
        <taxon>Bacillati</taxon>
        <taxon>Actinomycetota</taxon>
        <taxon>Actinomycetes</taxon>
        <taxon>Mycobacteriales</taxon>
        <taxon>Mycobacteriaceae</taxon>
        <taxon>Mycobacterium</taxon>
    </lineage>
</organism>